<keyword evidence="13" id="KW-0393">Immunoglobulin domain</keyword>
<proteinExistence type="inferred from homology"/>
<evidence type="ECO:0000256" key="14">
    <source>
        <dbReference type="PROSITE-ProRule" id="PRU00352"/>
    </source>
</evidence>
<evidence type="ECO:0000256" key="12">
    <source>
        <dbReference type="ARBA" id="ARBA00023180"/>
    </source>
</evidence>
<comment type="similarity">
    <text evidence="2">Belongs to the semaphorin family.</text>
</comment>
<dbReference type="AlphaFoldDB" id="A0A3Q1CPW0"/>
<dbReference type="Pfam" id="PF19428">
    <property type="entry name" value="Sema4F_C"/>
    <property type="match status" value="1"/>
</dbReference>
<keyword evidence="8" id="KW-0524">Neurogenesis</keyword>
<dbReference type="SUPFAM" id="SSF101912">
    <property type="entry name" value="Sema domain"/>
    <property type="match status" value="1"/>
</dbReference>
<evidence type="ECO:0000256" key="3">
    <source>
        <dbReference type="ARBA" id="ARBA00022473"/>
    </source>
</evidence>
<evidence type="ECO:0000256" key="7">
    <source>
        <dbReference type="ARBA" id="ARBA00022782"/>
    </source>
</evidence>
<feature type="signal peptide" evidence="15">
    <location>
        <begin position="1"/>
        <end position="23"/>
    </location>
</feature>
<evidence type="ECO:0000313" key="18">
    <source>
        <dbReference type="Proteomes" id="UP001501940"/>
    </source>
</evidence>
<dbReference type="Ensembl" id="ENSAOCT00000022918.2">
    <property type="protein sequence ID" value="ENSAOCP00000029125.2"/>
    <property type="gene ID" value="ENSAOCG00000019245.2"/>
</dbReference>
<evidence type="ECO:0000256" key="15">
    <source>
        <dbReference type="SAM" id="SignalP"/>
    </source>
</evidence>
<dbReference type="SMART" id="SM00630">
    <property type="entry name" value="Sema"/>
    <property type="match status" value="1"/>
</dbReference>
<dbReference type="GO" id="GO:0030215">
    <property type="term" value="F:semaphorin receptor binding"/>
    <property type="evidence" value="ECO:0007669"/>
    <property type="project" value="InterPro"/>
</dbReference>
<accession>A0A3Q1CPW0</accession>
<dbReference type="GO" id="GO:0007411">
    <property type="term" value="P:axon guidance"/>
    <property type="evidence" value="ECO:0007669"/>
    <property type="project" value="TreeGrafter"/>
</dbReference>
<evidence type="ECO:0000259" key="16">
    <source>
        <dbReference type="PROSITE" id="PS51004"/>
    </source>
</evidence>
<feature type="domain" description="Sema" evidence="16">
    <location>
        <begin position="21"/>
        <end position="490"/>
    </location>
</feature>
<dbReference type="PROSITE" id="PS51004">
    <property type="entry name" value="SEMA"/>
    <property type="match status" value="1"/>
</dbReference>
<gene>
    <name evidence="17" type="primary">SEMA4F</name>
</gene>
<dbReference type="OMA" id="APLAKCE"/>
<dbReference type="PANTHER" id="PTHR11036:SF72">
    <property type="entry name" value="SEMAPHORIN-4F"/>
    <property type="match status" value="1"/>
</dbReference>
<keyword evidence="4" id="KW-0597">Phosphoprotein</keyword>
<evidence type="ECO:0000256" key="1">
    <source>
        <dbReference type="ARBA" id="ARBA00004479"/>
    </source>
</evidence>
<keyword evidence="18" id="KW-1185">Reference proteome</keyword>
<dbReference type="InterPro" id="IPR001627">
    <property type="entry name" value="Semap_dom"/>
</dbReference>
<name>A0A3Q1CPW0_AMPOC</name>
<dbReference type="InterPro" id="IPR045791">
    <property type="entry name" value="Sema4F_C"/>
</dbReference>
<dbReference type="InterPro" id="IPR027231">
    <property type="entry name" value="Semaphorin"/>
</dbReference>
<evidence type="ECO:0000256" key="13">
    <source>
        <dbReference type="ARBA" id="ARBA00023319"/>
    </source>
</evidence>
<evidence type="ECO:0000256" key="8">
    <source>
        <dbReference type="ARBA" id="ARBA00022902"/>
    </source>
</evidence>
<keyword evidence="9" id="KW-1133">Transmembrane helix</keyword>
<dbReference type="GO" id="GO:0005886">
    <property type="term" value="C:plasma membrane"/>
    <property type="evidence" value="ECO:0007669"/>
    <property type="project" value="TreeGrafter"/>
</dbReference>
<keyword evidence="6 15" id="KW-0732">Signal</keyword>
<keyword evidence="11" id="KW-1015">Disulfide bond</keyword>
<evidence type="ECO:0000256" key="11">
    <source>
        <dbReference type="ARBA" id="ARBA00023157"/>
    </source>
</evidence>
<dbReference type="GO" id="GO:0001755">
    <property type="term" value="P:neural crest cell migration"/>
    <property type="evidence" value="ECO:0007669"/>
    <property type="project" value="TreeGrafter"/>
</dbReference>
<evidence type="ECO:0000256" key="2">
    <source>
        <dbReference type="ARBA" id="ARBA00009492"/>
    </source>
</evidence>
<evidence type="ECO:0000256" key="9">
    <source>
        <dbReference type="ARBA" id="ARBA00022989"/>
    </source>
</evidence>
<dbReference type="Pfam" id="PF01403">
    <property type="entry name" value="Sema"/>
    <property type="match status" value="1"/>
</dbReference>
<comment type="caution">
    <text evidence="14">Lacks conserved residue(s) required for the propagation of feature annotation.</text>
</comment>
<evidence type="ECO:0000256" key="10">
    <source>
        <dbReference type="ARBA" id="ARBA00023136"/>
    </source>
</evidence>
<dbReference type="GO" id="GO:0071526">
    <property type="term" value="P:semaphorin-plexin signaling pathway"/>
    <property type="evidence" value="ECO:0007669"/>
    <property type="project" value="TreeGrafter"/>
</dbReference>
<dbReference type="InterPro" id="IPR015943">
    <property type="entry name" value="WD40/YVTN_repeat-like_dom_sf"/>
</dbReference>
<evidence type="ECO:0000256" key="5">
    <source>
        <dbReference type="ARBA" id="ARBA00022692"/>
    </source>
</evidence>
<keyword evidence="5" id="KW-0812">Transmembrane</keyword>
<feature type="chain" id="PRO_5043545774" description="Sema domain-containing protein" evidence="15">
    <location>
        <begin position="24"/>
        <end position="625"/>
    </location>
</feature>
<dbReference type="GeneTree" id="ENSGT00940000159592"/>
<dbReference type="InterPro" id="IPR036352">
    <property type="entry name" value="Semap_dom_sf"/>
</dbReference>
<sequence length="625" mass="69274">MTLGGVMLMLLPVGCLLSGGSWAATLGGLGDTILGPNTFLGAANFSTFLLDRSTGMLFLGARDAILAVDTNKLNERPRKIVWDVPEDKRRSCVGKGKTEVDCNNYIRLLEFLGDGRIYVCGTYAFDPQCVFLEVSSFTLEKAEDGGVKMETGKGKCPFEPSQHYTAVMAGGTLYTAATSNFLGTLFDISRATGSEQERIRTERSINWLSDPEFVSSAFIEETADNNPTGDDDKIYFFFTEVAKEYDLYTKVKVPRVARVCKSDVGGMKTLQRRWTTFLKAQLVCEDKPSGQRYNILTDVFTMQHTPGDPSSTHFYGLFTSQWEREELSAVCVFSLSDISKVLDGPFKELKKTCETWINPEPVPTPRPGQCLNNALKAEGFESSLKLPDKVLTFVRDHPLMENSVTAAPVLVRKGVRYTKLAVTLTEERRGAVLHLGTDRGELHWVAVVGQNATLLQEIPLFTSQEPVNNILLHQGRALVGSPLSLARVQTKGCSLYPSCEVCARARGLDCEWSAEEKACRPAKAEPGPGDMVDDALRKCHAEEGRCAPSIRELRVSLGLRLLLPCVQLSPRPCSWEHPPDRHTRQHHSDLEVTVTKDSLGKYVCTCQVHGQKTHCFLSFTRKNRL</sequence>
<dbReference type="FunFam" id="2.130.10.10:FF:000033">
    <property type="entry name" value="Semaphorin 4B"/>
    <property type="match status" value="1"/>
</dbReference>
<evidence type="ECO:0000313" key="17">
    <source>
        <dbReference type="Ensembl" id="ENSAOCP00000029125.2"/>
    </source>
</evidence>
<dbReference type="PANTHER" id="PTHR11036">
    <property type="entry name" value="SEMAPHORIN"/>
    <property type="match status" value="1"/>
</dbReference>
<keyword evidence="12" id="KW-0325">Glycoprotein</keyword>
<dbReference type="Proteomes" id="UP001501940">
    <property type="component" value="Chromosome 23"/>
</dbReference>
<keyword evidence="7" id="KW-0221">Differentiation</keyword>
<evidence type="ECO:0000256" key="4">
    <source>
        <dbReference type="ARBA" id="ARBA00022553"/>
    </source>
</evidence>
<reference evidence="17" key="3">
    <citation type="submission" date="2025-09" db="UniProtKB">
        <authorList>
            <consortium name="Ensembl"/>
        </authorList>
    </citation>
    <scope>IDENTIFICATION</scope>
</reference>
<dbReference type="STRING" id="80972.ENSAOCP00000029125"/>
<reference evidence="17" key="2">
    <citation type="submission" date="2025-08" db="UniProtKB">
        <authorList>
            <consortium name="Ensembl"/>
        </authorList>
    </citation>
    <scope>IDENTIFICATION</scope>
</reference>
<dbReference type="Gene3D" id="2.130.10.10">
    <property type="entry name" value="YVTN repeat-like/Quinoprotein amine dehydrogenase"/>
    <property type="match status" value="1"/>
</dbReference>
<organism evidence="17 18">
    <name type="scientific">Amphiprion ocellaris</name>
    <name type="common">Clown anemonefish</name>
    <dbReference type="NCBI Taxonomy" id="80972"/>
    <lineage>
        <taxon>Eukaryota</taxon>
        <taxon>Metazoa</taxon>
        <taxon>Chordata</taxon>
        <taxon>Craniata</taxon>
        <taxon>Vertebrata</taxon>
        <taxon>Euteleostomi</taxon>
        <taxon>Actinopterygii</taxon>
        <taxon>Neopterygii</taxon>
        <taxon>Teleostei</taxon>
        <taxon>Neoteleostei</taxon>
        <taxon>Acanthomorphata</taxon>
        <taxon>Ovalentaria</taxon>
        <taxon>Pomacentridae</taxon>
        <taxon>Amphiprion</taxon>
    </lineage>
</organism>
<comment type="subcellular location">
    <subcellularLocation>
        <location evidence="1">Membrane</location>
        <topology evidence="1">Single-pass type I membrane protein</topology>
    </subcellularLocation>
</comment>
<keyword evidence="10" id="KW-0472">Membrane</keyword>
<protein>
    <recommendedName>
        <fullName evidence="16">Sema domain-containing protein</fullName>
    </recommendedName>
</protein>
<reference evidence="17 18" key="1">
    <citation type="submission" date="2022-01" db="EMBL/GenBank/DDBJ databases">
        <title>A chromosome-scale genome assembly of the false clownfish, Amphiprion ocellaris.</title>
        <authorList>
            <person name="Ryu T."/>
        </authorList>
    </citation>
    <scope>NUCLEOTIDE SEQUENCE [LARGE SCALE GENOMIC DNA]</scope>
</reference>
<keyword evidence="3" id="KW-0217">Developmental protein</keyword>
<evidence type="ECO:0000256" key="6">
    <source>
        <dbReference type="ARBA" id="ARBA00022729"/>
    </source>
</evidence>
<dbReference type="GO" id="GO:0030335">
    <property type="term" value="P:positive regulation of cell migration"/>
    <property type="evidence" value="ECO:0007669"/>
    <property type="project" value="TreeGrafter"/>
</dbReference>
<dbReference type="GO" id="GO:0045499">
    <property type="term" value="F:chemorepellent activity"/>
    <property type="evidence" value="ECO:0007669"/>
    <property type="project" value="TreeGrafter"/>
</dbReference>